<feature type="compositionally biased region" description="Low complexity" evidence="1">
    <location>
        <begin position="74"/>
        <end position="92"/>
    </location>
</feature>
<comment type="caution">
    <text evidence="2">The sequence shown here is derived from an EMBL/GenBank/DDBJ whole genome shotgun (WGS) entry which is preliminary data.</text>
</comment>
<reference evidence="2 3" key="1">
    <citation type="submission" date="2016-07" db="EMBL/GenBank/DDBJ databases">
        <title>Pervasive Adenine N6-methylation of Active Genes in Fungi.</title>
        <authorList>
            <consortium name="DOE Joint Genome Institute"/>
            <person name="Mondo S.J."/>
            <person name="Dannebaum R.O."/>
            <person name="Kuo R.C."/>
            <person name="Labutti K."/>
            <person name="Haridas S."/>
            <person name="Kuo A."/>
            <person name="Salamov A."/>
            <person name="Ahrendt S.R."/>
            <person name="Lipzen A."/>
            <person name="Sullivan W."/>
            <person name="Andreopoulos W.B."/>
            <person name="Clum A."/>
            <person name="Lindquist E."/>
            <person name="Daum C."/>
            <person name="Ramamoorthy G.K."/>
            <person name="Gryganskyi A."/>
            <person name="Culley D."/>
            <person name="Magnuson J.K."/>
            <person name="James T.Y."/>
            <person name="O'Malley M.A."/>
            <person name="Stajich J.E."/>
            <person name="Spatafora J.W."/>
            <person name="Visel A."/>
            <person name="Grigoriev I.V."/>
        </authorList>
    </citation>
    <scope>NUCLEOTIDE SEQUENCE [LARGE SCALE GENOMIC DNA]</scope>
    <source>
        <strain evidence="2 3">NRRL 1336</strain>
    </source>
</reference>
<proteinExistence type="predicted"/>
<keyword evidence="3" id="KW-1185">Reference proteome</keyword>
<evidence type="ECO:0000313" key="3">
    <source>
        <dbReference type="Proteomes" id="UP000193560"/>
    </source>
</evidence>
<evidence type="ECO:0000313" key="2">
    <source>
        <dbReference type="EMBL" id="ORZ11803.1"/>
    </source>
</evidence>
<accession>A0A1X2I8M9</accession>
<organism evidence="2 3">
    <name type="scientific">Absidia repens</name>
    <dbReference type="NCBI Taxonomy" id="90262"/>
    <lineage>
        <taxon>Eukaryota</taxon>
        <taxon>Fungi</taxon>
        <taxon>Fungi incertae sedis</taxon>
        <taxon>Mucoromycota</taxon>
        <taxon>Mucoromycotina</taxon>
        <taxon>Mucoromycetes</taxon>
        <taxon>Mucorales</taxon>
        <taxon>Cunninghamellaceae</taxon>
        <taxon>Absidia</taxon>
    </lineage>
</organism>
<dbReference type="OrthoDB" id="2248794at2759"/>
<dbReference type="AlphaFoldDB" id="A0A1X2I8M9"/>
<dbReference type="STRING" id="90262.A0A1X2I8M9"/>
<protein>
    <submittedName>
        <fullName evidence="2">Uncharacterized protein</fullName>
    </submittedName>
</protein>
<feature type="compositionally biased region" description="Low complexity" evidence="1">
    <location>
        <begin position="1"/>
        <end position="32"/>
    </location>
</feature>
<feature type="region of interest" description="Disordered" evidence="1">
    <location>
        <begin position="1"/>
        <end position="97"/>
    </location>
</feature>
<gene>
    <name evidence="2" type="ORF">BCR42DRAFT_468973</name>
</gene>
<sequence length="458" mass="52621">MSSQPQPQQPQSQPPSLSQSPPQPQQQQQQQQQHHEEEAEEAAPQPQQPQQREEATSLPQQPQQEQEGEEEKVQQLQQLLHQQQQQQDQEQQIPSLKVPQRGDRYIVNGADISMKFYEFQKHVKAMVDGARVCYESHVHHLLAMSSILLLKPRCIDQDLKLFMHDSTRNSLIDKLQENLNLKRKTFNKDLKDKMVDIVNVIGARSLSVCELFSLDDQATTYEKKLSLPSVKCKLMKLPDECLMNEVNEMQLITRYLDPALESLFDDLENDIMFKWSNTINQEAMTATSISISERQPDACIDYLQGVYFHKTYGFGEVKCYSDAQSNHGVSKDLIRLGIFSKNAIDHGKLKGVLSFQAIGNHVTFYIMKLVSDGLYVMLEIAHVQVPRSLYELVSYLSHLGDLLNVVQAFHDECGDANTDEERAMVEIRQRATIMTPEVIRVVEPTRSNKRPCNRAYYY</sequence>
<dbReference type="Proteomes" id="UP000193560">
    <property type="component" value="Unassembled WGS sequence"/>
</dbReference>
<name>A0A1X2I8M9_9FUNG</name>
<dbReference type="EMBL" id="MCGE01000020">
    <property type="protein sequence ID" value="ORZ11803.1"/>
    <property type="molecule type" value="Genomic_DNA"/>
</dbReference>
<evidence type="ECO:0000256" key="1">
    <source>
        <dbReference type="SAM" id="MobiDB-lite"/>
    </source>
</evidence>